<evidence type="ECO:0000313" key="2">
    <source>
        <dbReference type="EMBL" id="RNA02126.1"/>
    </source>
</evidence>
<feature type="transmembrane region" description="Helical" evidence="1">
    <location>
        <begin position="12"/>
        <end position="32"/>
    </location>
</feature>
<evidence type="ECO:0000256" key="1">
    <source>
        <dbReference type="SAM" id="Phobius"/>
    </source>
</evidence>
<dbReference type="Proteomes" id="UP000276133">
    <property type="component" value="Unassembled WGS sequence"/>
</dbReference>
<keyword evidence="1" id="KW-1133">Transmembrane helix</keyword>
<gene>
    <name evidence="2" type="ORF">BpHYR1_022051</name>
</gene>
<keyword evidence="3" id="KW-1185">Reference proteome</keyword>
<dbReference type="EMBL" id="REGN01009038">
    <property type="protein sequence ID" value="RNA02126.1"/>
    <property type="molecule type" value="Genomic_DNA"/>
</dbReference>
<reference evidence="2 3" key="1">
    <citation type="journal article" date="2018" name="Sci. Rep.">
        <title>Genomic signatures of local adaptation to the degree of environmental predictability in rotifers.</title>
        <authorList>
            <person name="Franch-Gras L."/>
            <person name="Hahn C."/>
            <person name="Garcia-Roger E.M."/>
            <person name="Carmona M.J."/>
            <person name="Serra M."/>
            <person name="Gomez A."/>
        </authorList>
    </citation>
    <scope>NUCLEOTIDE SEQUENCE [LARGE SCALE GENOMIC DNA]</scope>
    <source>
        <strain evidence="2">HYR1</strain>
    </source>
</reference>
<protein>
    <submittedName>
        <fullName evidence="2">Uncharacterized protein</fullName>
    </submittedName>
</protein>
<comment type="caution">
    <text evidence="2">The sequence shown here is derived from an EMBL/GenBank/DDBJ whole genome shotgun (WGS) entry which is preliminary data.</text>
</comment>
<dbReference type="AlphaFoldDB" id="A0A3M7PSM7"/>
<evidence type="ECO:0000313" key="3">
    <source>
        <dbReference type="Proteomes" id="UP000276133"/>
    </source>
</evidence>
<keyword evidence="1" id="KW-0472">Membrane</keyword>
<keyword evidence="1" id="KW-0812">Transmembrane</keyword>
<feature type="transmembrane region" description="Helical" evidence="1">
    <location>
        <begin position="110"/>
        <end position="129"/>
    </location>
</feature>
<proteinExistence type="predicted"/>
<accession>A0A3M7PSM7</accession>
<organism evidence="2 3">
    <name type="scientific">Brachionus plicatilis</name>
    <name type="common">Marine rotifer</name>
    <name type="synonym">Brachionus muelleri</name>
    <dbReference type="NCBI Taxonomy" id="10195"/>
    <lineage>
        <taxon>Eukaryota</taxon>
        <taxon>Metazoa</taxon>
        <taxon>Spiralia</taxon>
        <taxon>Gnathifera</taxon>
        <taxon>Rotifera</taxon>
        <taxon>Eurotatoria</taxon>
        <taxon>Monogononta</taxon>
        <taxon>Pseudotrocha</taxon>
        <taxon>Ploima</taxon>
        <taxon>Brachionidae</taxon>
        <taxon>Brachionus</taxon>
    </lineage>
</organism>
<name>A0A3M7PSM7_BRAPC</name>
<sequence>MENSRFLQTKISLIDVFVVSLFFQIFEIKIILETINKALNSSEQIIPHKEIKPIQTSKPDTFWVSDAKSILLIFFNLYKNILSGITCKAVVINISDLSAIRFYLLYFNKYSTDLTSGFLLLFTFLYQFLRN</sequence>